<evidence type="ECO:0000313" key="2">
    <source>
        <dbReference type="EMBL" id="GAI34995.1"/>
    </source>
</evidence>
<proteinExistence type="predicted"/>
<dbReference type="GO" id="GO:0005886">
    <property type="term" value="C:plasma membrane"/>
    <property type="evidence" value="ECO:0007669"/>
    <property type="project" value="TreeGrafter"/>
</dbReference>
<dbReference type="SUPFAM" id="SSF51735">
    <property type="entry name" value="NAD(P)-binding Rossmann-fold domains"/>
    <property type="match status" value="1"/>
</dbReference>
<sequence>DDIMPSNVITLMSNSYNLEKALPDTDLLIGAVLIPGAKAPCLVKRKMLKLMSPGSVIVDVAVDQGGCVETTHPTTQDDPVFEVNGVIHYCVANMPGAYPHTSTFALTNVTLPYVLNIANKGYKDALREDPALARGLNVINGRLTCRQVAEVHNLPFFSIEEALN</sequence>
<comment type="caution">
    <text evidence="2">The sequence shown here is derived from an EMBL/GenBank/DDBJ whole genome shotgun (WGS) entry which is preliminary data.</text>
</comment>
<dbReference type="SUPFAM" id="SSF52283">
    <property type="entry name" value="Formate/glycerate dehydrogenase catalytic domain-like"/>
    <property type="match status" value="1"/>
</dbReference>
<protein>
    <recommendedName>
        <fullName evidence="1">Alanine dehydrogenase/pyridine nucleotide transhydrogenase NAD(H)-binding domain-containing protein</fullName>
    </recommendedName>
</protein>
<dbReference type="Pfam" id="PF01262">
    <property type="entry name" value="AlaDh_PNT_C"/>
    <property type="match status" value="1"/>
</dbReference>
<dbReference type="EMBL" id="BARV01028558">
    <property type="protein sequence ID" value="GAI34995.1"/>
    <property type="molecule type" value="Genomic_DNA"/>
</dbReference>
<gene>
    <name evidence="2" type="ORF">S06H3_45692</name>
</gene>
<dbReference type="AlphaFoldDB" id="X1P7M5"/>
<organism evidence="2">
    <name type="scientific">marine sediment metagenome</name>
    <dbReference type="NCBI Taxonomy" id="412755"/>
    <lineage>
        <taxon>unclassified sequences</taxon>
        <taxon>metagenomes</taxon>
        <taxon>ecological metagenomes</taxon>
    </lineage>
</organism>
<reference evidence="2" key="1">
    <citation type="journal article" date="2014" name="Front. Microbiol.">
        <title>High frequency of phylogenetically diverse reductive dehalogenase-homologous genes in deep subseafloor sedimentary metagenomes.</title>
        <authorList>
            <person name="Kawai M."/>
            <person name="Futagami T."/>
            <person name="Toyoda A."/>
            <person name="Takaki Y."/>
            <person name="Nishi S."/>
            <person name="Hori S."/>
            <person name="Arai W."/>
            <person name="Tsubouchi T."/>
            <person name="Morono Y."/>
            <person name="Uchiyama I."/>
            <person name="Ito T."/>
            <person name="Fujiyama A."/>
            <person name="Inagaki F."/>
            <person name="Takami H."/>
        </authorList>
    </citation>
    <scope>NUCLEOTIDE SEQUENCE</scope>
    <source>
        <strain evidence="2">Expedition CK06-06</strain>
    </source>
</reference>
<accession>X1P7M5</accession>
<dbReference type="GO" id="GO:0006524">
    <property type="term" value="P:alanine catabolic process"/>
    <property type="evidence" value="ECO:0007669"/>
    <property type="project" value="TreeGrafter"/>
</dbReference>
<evidence type="ECO:0000259" key="1">
    <source>
        <dbReference type="SMART" id="SM01002"/>
    </source>
</evidence>
<dbReference type="PANTHER" id="PTHR42795">
    <property type="entry name" value="ALANINE DEHYDROGENASE"/>
    <property type="match status" value="1"/>
</dbReference>
<dbReference type="InterPro" id="IPR036291">
    <property type="entry name" value="NAD(P)-bd_dom_sf"/>
</dbReference>
<feature type="domain" description="Alanine dehydrogenase/pyridine nucleotide transhydrogenase NAD(H)-binding" evidence="1">
    <location>
        <begin position="1"/>
        <end position="90"/>
    </location>
</feature>
<dbReference type="Gene3D" id="3.40.50.720">
    <property type="entry name" value="NAD(P)-binding Rossmann-like Domain"/>
    <property type="match status" value="1"/>
</dbReference>
<name>X1P7M5_9ZZZZ</name>
<dbReference type="GO" id="GO:0000286">
    <property type="term" value="F:alanine dehydrogenase activity"/>
    <property type="evidence" value="ECO:0007669"/>
    <property type="project" value="TreeGrafter"/>
</dbReference>
<dbReference type="PANTHER" id="PTHR42795:SF1">
    <property type="entry name" value="ALANINE DEHYDROGENASE"/>
    <property type="match status" value="1"/>
</dbReference>
<dbReference type="SMART" id="SM01002">
    <property type="entry name" value="AlaDh_PNT_C"/>
    <property type="match status" value="1"/>
</dbReference>
<feature type="non-terminal residue" evidence="2">
    <location>
        <position position="1"/>
    </location>
</feature>
<dbReference type="InterPro" id="IPR007698">
    <property type="entry name" value="AlaDH/PNT_NAD(H)-bd"/>
</dbReference>